<dbReference type="InterPro" id="IPR036390">
    <property type="entry name" value="WH_DNA-bd_sf"/>
</dbReference>
<dbReference type="RefSeq" id="WP_109061058.1">
    <property type="nucleotide sequence ID" value="NZ_QETA01000002.1"/>
</dbReference>
<dbReference type="PROSITE" id="PS50931">
    <property type="entry name" value="HTH_LYSR"/>
    <property type="match status" value="1"/>
</dbReference>
<evidence type="ECO:0000256" key="1">
    <source>
        <dbReference type="ARBA" id="ARBA00009437"/>
    </source>
</evidence>
<gene>
    <name evidence="6" type="ORF">DD235_05385</name>
</gene>
<dbReference type="PANTHER" id="PTHR30427:SF1">
    <property type="entry name" value="TRANSCRIPTIONAL ACTIVATOR PROTEIN LYSR"/>
    <property type="match status" value="1"/>
</dbReference>
<dbReference type="GO" id="GO:0043565">
    <property type="term" value="F:sequence-specific DNA binding"/>
    <property type="evidence" value="ECO:0007669"/>
    <property type="project" value="TreeGrafter"/>
</dbReference>
<dbReference type="Pfam" id="PF03466">
    <property type="entry name" value="LysR_substrate"/>
    <property type="match status" value="1"/>
</dbReference>
<evidence type="ECO:0000313" key="6">
    <source>
        <dbReference type="EMBL" id="PWF23780.1"/>
    </source>
</evidence>
<dbReference type="SUPFAM" id="SSF46785">
    <property type="entry name" value="Winged helix' DNA-binding domain"/>
    <property type="match status" value="1"/>
</dbReference>
<dbReference type="AlphaFoldDB" id="A0A2V1K4I8"/>
<reference evidence="7" key="1">
    <citation type="submission" date="2018-05" db="EMBL/GenBank/DDBJ databases">
        <authorList>
            <person name="Li Y."/>
        </authorList>
    </citation>
    <scope>NUCLEOTIDE SEQUENCE [LARGE SCALE GENOMIC DNA]</scope>
    <source>
        <strain evidence="7">3d-2-2</strain>
    </source>
</reference>
<dbReference type="GO" id="GO:0010628">
    <property type="term" value="P:positive regulation of gene expression"/>
    <property type="evidence" value="ECO:0007669"/>
    <property type="project" value="TreeGrafter"/>
</dbReference>
<accession>A0A2V1K4I8</accession>
<dbReference type="Gene3D" id="1.10.10.10">
    <property type="entry name" value="Winged helix-like DNA-binding domain superfamily/Winged helix DNA-binding domain"/>
    <property type="match status" value="1"/>
</dbReference>
<protein>
    <submittedName>
        <fullName evidence="6">LysR family transcriptional regulator</fullName>
    </submittedName>
</protein>
<keyword evidence="3" id="KW-0238">DNA-binding</keyword>
<dbReference type="InterPro" id="IPR005119">
    <property type="entry name" value="LysR_subst-bd"/>
</dbReference>
<comment type="caution">
    <text evidence="6">The sequence shown here is derived from an EMBL/GenBank/DDBJ whole genome shotgun (WGS) entry which is preliminary data.</text>
</comment>
<dbReference type="GO" id="GO:0003700">
    <property type="term" value="F:DNA-binding transcription factor activity"/>
    <property type="evidence" value="ECO:0007669"/>
    <property type="project" value="InterPro"/>
</dbReference>
<feature type="domain" description="HTH lysR-type" evidence="5">
    <location>
        <begin position="12"/>
        <end position="69"/>
    </location>
</feature>
<dbReference type="Pfam" id="PF00126">
    <property type="entry name" value="HTH_1"/>
    <property type="match status" value="1"/>
</dbReference>
<dbReference type="PANTHER" id="PTHR30427">
    <property type="entry name" value="TRANSCRIPTIONAL ACTIVATOR PROTEIN LYSR"/>
    <property type="match status" value="1"/>
</dbReference>
<dbReference type="GO" id="GO:0009089">
    <property type="term" value="P:lysine biosynthetic process via diaminopimelate"/>
    <property type="evidence" value="ECO:0007669"/>
    <property type="project" value="TreeGrafter"/>
</dbReference>
<organism evidence="6 7">
    <name type="scientific">Corticimicrobacter populi</name>
    <dbReference type="NCBI Taxonomy" id="2175229"/>
    <lineage>
        <taxon>Bacteria</taxon>
        <taxon>Pseudomonadati</taxon>
        <taxon>Pseudomonadota</taxon>
        <taxon>Betaproteobacteria</taxon>
        <taxon>Burkholderiales</taxon>
        <taxon>Alcaligenaceae</taxon>
        <taxon>Corticimicrobacter</taxon>
    </lineage>
</organism>
<dbReference type="InterPro" id="IPR036388">
    <property type="entry name" value="WH-like_DNA-bd_sf"/>
</dbReference>
<dbReference type="InterPro" id="IPR000847">
    <property type="entry name" value="LysR_HTH_N"/>
</dbReference>
<dbReference type="EMBL" id="QETA01000002">
    <property type="protein sequence ID" value="PWF23780.1"/>
    <property type="molecule type" value="Genomic_DNA"/>
</dbReference>
<sequence length="319" mass="34292">MNTTPARGPGLLNLRQIEVFRAIMVSGSVSGAATMLFASQPSISRTLASAESRLGFPLFERIKGRLHPTPEARKLFAEVEEIYQGVGRLNDLAHDLSLNRAGVLRLVSSTCFSAHLIPRAIEALCARQPELHIRYQPLTLDSLLPQLLMGNADLAISLAAPRHPNLVVKNLANGHMVCVMPKTHPLASLEALDAQDLVGQRLIAYDAASPMGAAMRQVLADVPGPFHHCLEVASPLSACAMAQAGVGIALVDPFSITDELSHSLAVRPLVPPVRLGMHCAYTRLSPLSLQAKRFLTELRDVVAQDASLEPGDMPGAPRR</sequence>
<evidence type="ECO:0000259" key="5">
    <source>
        <dbReference type="PROSITE" id="PS50931"/>
    </source>
</evidence>
<dbReference type="SUPFAM" id="SSF53850">
    <property type="entry name" value="Periplasmic binding protein-like II"/>
    <property type="match status" value="1"/>
</dbReference>
<dbReference type="Gene3D" id="3.40.190.290">
    <property type="match status" value="1"/>
</dbReference>
<keyword evidence="2" id="KW-0805">Transcription regulation</keyword>
<evidence type="ECO:0000313" key="7">
    <source>
        <dbReference type="Proteomes" id="UP000245212"/>
    </source>
</evidence>
<name>A0A2V1K4I8_9BURK</name>
<keyword evidence="4" id="KW-0804">Transcription</keyword>
<evidence type="ECO:0000256" key="3">
    <source>
        <dbReference type="ARBA" id="ARBA00023125"/>
    </source>
</evidence>
<keyword evidence="7" id="KW-1185">Reference proteome</keyword>
<evidence type="ECO:0000256" key="4">
    <source>
        <dbReference type="ARBA" id="ARBA00023163"/>
    </source>
</evidence>
<evidence type="ECO:0000256" key="2">
    <source>
        <dbReference type="ARBA" id="ARBA00023015"/>
    </source>
</evidence>
<proteinExistence type="inferred from homology"/>
<comment type="similarity">
    <text evidence="1">Belongs to the LysR transcriptional regulatory family.</text>
</comment>
<dbReference type="Proteomes" id="UP000245212">
    <property type="component" value="Unassembled WGS sequence"/>
</dbReference>